<feature type="domain" description="Thiamine phosphate synthase/TenI" evidence="1">
    <location>
        <begin position="9"/>
        <end position="190"/>
    </location>
</feature>
<keyword evidence="3" id="KW-1185">Reference proteome</keyword>
<dbReference type="GO" id="GO:0009228">
    <property type="term" value="P:thiamine biosynthetic process"/>
    <property type="evidence" value="ECO:0007669"/>
    <property type="project" value="UniProtKB-KW"/>
</dbReference>
<dbReference type="AlphaFoldDB" id="A0A849IDH3"/>
<proteinExistence type="predicted"/>
<dbReference type="SUPFAM" id="SSF51391">
    <property type="entry name" value="Thiamin phosphate synthase"/>
    <property type="match status" value="1"/>
</dbReference>
<dbReference type="Proteomes" id="UP000564885">
    <property type="component" value="Unassembled WGS sequence"/>
</dbReference>
<gene>
    <name evidence="2" type="ORF">HJG44_18055</name>
</gene>
<dbReference type="CDD" id="cd00564">
    <property type="entry name" value="TMP_TenI"/>
    <property type="match status" value="1"/>
</dbReference>
<dbReference type="RefSeq" id="WP_171219717.1">
    <property type="nucleotide sequence ID" value="NZ_JABEPP010000005.1"/>
</dbReference>
<evidence type="ECO:0000313" key="3">
    <source>
        <dbReference type="Proteomes" id="UP000564885"/>
    </source>
</evidence>
<dbReference type="InterPro" id="IPR036206">
    <property type="entry name" value="ThiamineP_synth_sf"/>
</dbReference>
<dbReference type="Gene3D" id="3.20.20.70">
    <property type="entry name" value="Aldolase class I"/>
    <property type="match status" value="1"/>
</dbReference>
<sequence length="218" mass="22842">MTEFQPRLYLVSPLLAGPEPFRDRLAEACGAAETAAVLLRLAPADERTLVKMIKAAAPAAQDAGAAVLVEVLGEHDAALVAARGGADGVHGGAGADLTGLRQRLRDGRMLGAGQLRTKHDAMTAGEAGVDYVMFGEPRPDGYVPPLDQTVERAEWWAEIFETPCVAYAPTLEAVRDLARTGAEFVALGDAVWSHPAGPGEALRIAAEALRQGAPEAAR</sequence>
<accession>A0A849IDH3</accession>
<name>A0A849IDH3_9HYPH</name>
<reference evidence="2 3" key="1">
    <citation type="submission" date="2020-04" db="EMBL/GenBank/DDBJ databases">
        <title>Enterovirga sp. isolate from soil.</title>
        <authorList>
            <person name="Chea S."/>
            <person name="Kim D.-U."/>
        </authorList>
    </citation>
    <scope>NUCLEOTIDE SEQUENCE [LARGE SCALE GENOMIC DNA]</scope>
    <source>
        <strain evidence="2 3">DB1703</strain>
    </source>
</reference>
<evidence type="ECO:0000313" key="2">
    <source>
        <dbReference type="EMBL" id="NNM74265.1"/>
    </source>
</evidence>
<evidence type="ECO:0000259" key="1">
    <source>
        <dbReference type="Pfam" id="PF02581"/>
    </source>
</evidence>
<comment type="caution">
    <text evidence="2">The sequence shown here is derived from an EMBL/GenBank/DDBJ whole genome shotgun (WGS) entry which is preliminary data.</text>
</comment>
<dbReference type="InterPro" id="IPR022998">
    <property type="entry name" value="ThiamineP_synth_TenI"/>
</dbReference>
<dbReference type="InterPro" id="IPR013785">
    <property type="entry name" value="Aldolase_TIM"/>
</dbReference>
<dbReference type="Pfam" id="PF02581">
    <property type="entry name" value="TMP-TENI"/>
    <property type="match status" value="1"/>
</dbReference>
<dbReference type="EMBL" id="JABEPP010000005">
    <property type="protein sequence ID" value="NNM74265.1"/>
    <property type="molecule type" value="Genomic_DNA"/>
</dbReference>
<protein>
    <submittedName>
        <fullName evidence="2">Thiamine phosphate synthase</fullName>
    </submittedName>
</protein>
<organism evidence="2 3">
    <name type="scientific">Enterovirga aerilata</name>
    <dbReference type="NCBI Taxonomy" id="2730920"/>
    <lineage>
        <taxon>Bacteria</taxon>
        <taxon>Pseudomonadati</taxon>
        <taxon>Pseudomonadota</taxon>
        <taxon>Alphaproteobacteria</taxon>
        <taxon>Hyphomicrobiales</taxon>
        <taxon>Methylobacteriaceae</taxon>
        <taxon>Enterovirga</taxon>
    </lineage>
</organism>